<dbReference type="InterPro" id="IPR013249">
    <property type="entry name" value="RNA_pol_sigma70_r4_t2"/>
</dbReference>
<keyword evidence="10" id="KW-1185">Reference proteome</keyword>
<dbReference type="InterPro" id="IPR036388">
    <property type="entry name" value="WH-like_DNA-bd_sf"/>
</dbReference>
<dbReference type="CDD" id="cd06171">
    <property type="entry name" value="Sigma70_r4"/>
    <property type="match status" value="1"/>
</dbReference>
<dbReference type="InterPro" id="IPR013325">
    <property type="entry name" value="RNA_pol_sigma_r2"/>
</dbReference>
<dbReference type="Gene3D" id="3.10.450.50">
    <property type="match status" value="1"/>
</dbReference>
<dbReference type="SUPFAM" id="SSF54427">
    <property type="entry name" value="NTF2-like"/>
    <property type="match status" value="1"/>
</dbReference>
<dbReference type="GO" id="GO:0006352">
    <property type="term" value="P:DNA-templated transcription initiation"/>
    <property type="evidence" value="ECO:0007669"/>
    <property type="project" value="InterPro"/>
</dbReference>
<dbReference type="Proteomes" id="UP000005087">
    <property type="component" value="Chromosome"/>
</dbReference>
<evidence type="ECO:0000313" key="10">
    <source>
        <dbReference type="Proteomes" id="UP000005087"/>
    </source>
</evidence>
<dbReference type="SUPFAM" id="SSF88659">
    <property type="entry name" value="Sigma3 and sigma4 domains of RNA polymerase sigma factors"/>
    <property type="match status" value="1"/>
</dbReference>
<dbReference type="eggNOG" id="COG1595">
    <property type="taxonomic scope" value="Bacteria"/>
</dbReference>
<dbReference type="NCBIfam" id="NF007214">
    <property type="entry name" value="PRK09636.1"/>
    <property type="match status" value="1"/>
</dbReference>
<dbReference type="InterPro" id="IPR037401">
    <property type="entry name" value="SnoaL-like"/>
</dbReference>
<evidence type="ECO:0000313" key="9">
    <source>
        <dbReference type="EMBL" id="EIE99321.1"/>
    </source>
</evidence>
<keyword evidence="4" id="KW-0731">Sigma factor</keyword>
<evidence type="ECO:0000256" key="4">
    <source>
        <dbReference type="ARBA" id="ARBA00023082"/>
    </source>
</evidence>
<comment type="subunit">
    <text evidence="2">Interacts transiently with the RNA polymerase catalytic core formed by RpoA, RpoB, RpoC and RpoZ (2 alpha, 1 beta, 1 beta' and 1 omega subunit) to form the RNA polymerase holoenzyme that can initiate transcription.</text>
</comment>
<organism evidence="9 10">
    <name type="scientific">Saccharomonospora glauca K62</name>
    <dbReference type="NCBI Taxonomy" id="928724"/>
    <lineage>
        <taxon>Bacteria</taxon>
        <taxon>Bacillati</taxon>
        <taxon>Actinomycetota</taxon>
        <taxon>Actinomycetes</taxon>
        <taxon>Pseudonocardiales</taxon>
        <taxon>Pseudonocardiaceae</taxon>
        <taxon>Saccharomonospora</taxon>
    </lineage>
</organism>
<dbReference type="Pfam" id="PF08281">
    <property type="entry name" value="Sigma70_r4_2"/>
    <property type="match status" value="1"/>
</dbReference>
<evidence type="ECO:0000256" key="5">
    <source>
        <dbReference type="ARBA" id="ARBA00023163"/>
    </source>
</evidence>
<name>I1D2Z7_9PSEU</name>
<evidence type="ECO:0000259" key="8">
    <source>
        <dbReference type="Pfam" id="PF12680"/>
    </source>
</evidence>
<keyword evidence="3" id="KW-0805">Transcription regulation</keyword>
<protein>
    <submittedName>
        <fullName evidence="9">RNA polymerase sigma-70 factor, TIGR02957 family</fullName>
    </submittedName>
</protein>
<dbReference type="NCBIfam" id="TIGR02957">
    <property type="entry name" value="SigX4"/>
    <property type="match status" value="1"/>
</dbReference>
<dbReference type="InterPro" id="IPR052704">
    <property type="entry name" value="ECF_Sigma-70_Domain"/>
</dbReference>
<dbReference type="GO" id="GO:0016987">
    <property type="term" value="F:sigma factor activity"/>
    <property type="evidence" value="ECO:0007669"/>
    <property type="project" value="UniProtKB-KW"/>
</dbReference>
<dbReference type="HOGENOM" id="CLU_047691_22_0_11"/>
<dbReference type="Pfam" id="PF12680">
    <property type="entry name" value="SnoaL_2"/>
    <property type="match status" value="1"/>
</dbReference>
<dbReference type="PANTHER" id="PTHR30173:SF36">
    <property type="entry name" value="ECF RNA POLYMERASE SIGMA FACTOR SIGJ"/>
    <property type="match status" value="1"/>
</dbReference>
<dbReference type="InterPro" id="IPR007627">
    <property type="entry name" value="RNA_pol_sigma70_r2"/>
</dbReference>
<dbReference type="EMBL" id="CM001484">
    <property type="protein sequence ID" value="EIE99321.1"/>
    <property type="molecule type" value="Genomic_DNA"/>
</dbReference>
<dbReference type="AlphaFoldDB" id="I1D2Z7"/>
<reference evidence="10" key="2">
    <citation type="submission" date="2012-01" db="EMBL/GenBank/DDBJ databases">
        <title>Noncontiguous Finished sequence of chromosome of Saccharomonospora glauca K62.</title>
        <authorList>
            <consortium name="US DOE Joint Genome Institute"/>
            <person name="Lucas S."/>
            <person name="Han J."/>
            <person name="Lapidus A."/>
            <person name="Cheng J.-F."/>
            <person name="Goodwin L."/>
            <person name="Pitluck S."/>
            <person name="Peters L."/>
            <person name="Mikhailova N."/>
            <person name="Held B."/>
            <person name="Detter J.C."/>
            <person name="Han C."/>
            <person name="Tapia R."/>
            <person name="Land M."/>
            <person name="Hauser L."/>
            <person name="Kyrpides N."/>
            <person name="Ivanova N."/>
            <person name="Pagani I."/>
            <person name="Brambilla E.-M."/>
            <person name="Klenk H.-P."/>
            <person name="Woyke T."/>
        </authorList>
    </citation>
    <scope>NUCLEOTIDE SEQUENCE [LARGE SCALE GENOMIC DNA]</scope>
    <source>
        <strain evidence="10">K62</strain>
    </source>
</reference>
<dbReference type="Gene3D" id="1.10.10.10">
    <property type="entry name" value="Winged helix-like DNA-binding domain superfamily/Winged helix DNA-binding domain"/>
    <property type="match status" value="1"/>
</dbReference>
<dbReference type="STRING" id="928724.SacglDRAFT_02428"/>
<dbReference type="Pfam" id="PF04542">
    <property type="entry name" value="Sigma70_r2"/>
    <property type="match status" value="1"/>
</dbReference>
<evidence type="ECO:0000256" key="3">
    <source>
        <dbReference type="ARBA" id="ARBA00023015"/>
    </source>
</evidence>
<dbReference type="GO" id="GO:0003677">
    <property type="term" value="F:DNA binding"/>
    <property type="evidence" value="ECO:0007669"/>
    <property type="project" value="InterPro"/>
</dbReference>
<evidence type="ECO:0000256" key="1">
    <source>
        <dbReference type="ARBA" id="ARBA00010641"/>
    </source>
</evidence>
<dbReference type="InterPro" id="IPR014303">
    <property type="entry name" value="RNA_pol_sigma-70_ECF"/>
</dbReference>
<feature type="domain" description="RNA polymerase sigma-70 region 2" evidence="6">
    <location>
        <begin position="29"/>
        <end position="92"/>
    </location>
</feature>
<proteinExistence type="inferred from homology"/>
<evidence type="ECO:0000259" key="6">
    <source>
        <dbReference type="Pfam" id="PF04542"/>
    </source>
</evidence>
<dbReference type="NCBIfam" id="TIGR02937">
    <property type="entry name" value="sigma70-ECF"/>
    <property type="match status" value="1"/>
</dbReference>
<dbReference type="PANTHER" id="PTHR30173">
    <property type="entry name" value="SIGMA 19 FACTOR"/>
    <property type="match status" value="1"/>
</dbReference>
<dbReference type="InterPro" id="IPR014284">
    <property type="entry name" value="RNA_pol_sigma-70_dom"/>
</dbReference>
<dbReference type="InterPro" id="IPR032710">
    <property type="entry name" value="NTF2-like_dom_sf"/>
</dbReference>
<dbReference type="SUPFAM" id="SSF88946">
    <property type="entry name" value="Sigma2 domain of RNA polymerase sigma factors"/>
    <property type="match status" value="1"/>
</dbReference>
<comment type="similarity">
    <text evidence="1">Belongs to the sigma-70 factor family. ECF subfamily.</text>
</comment>
<feature type="domain" description="SnoaL-like" evidence="8">
    <location>
        <begin position="198"/>
        <end position="293"/>
    </location>
</feature>
<sequence>MLSPGSSIVSPGGLSYARRVLQSEVAREFERQRPRLFSVAYRLLGSAGEAEDVVQDAFLRFNDADRAAIENLAAWLTKVVTNLCLNRLTSARARRERYVGPWLPEPVVTADSALGPLDTVEQRDSVSMAFLLLLERLTPPERAVFVLRECFGYRHREIAEILDLSESHCQQLHHRARQRIGEQRPRFSASRADGDRIARRFLAAARGGDIAALEKLLADDVVAWADGGGKATAARRPIRGVERVARYLGWMSWPVPDLTVLLTEINGQPGFVALVGAQVILVVVLEIRDGRITDIRIVANPDKLAFLASQLPDRD</sequence>
<evidence type="ECO:0000259" key="7">
    <source>
        <dbReference type="Pfam" id="PF08281"/>
    </source>
</evidence>
<accession>I1D2Z7</accession>
<keyword evidence="5" id="KW-0804">Transcription</keyword>
<feature type="domain" description="RNA polymerase sigma factor 70 region 4 type 2" evidence="7">
    <location>
        <begin position="128"/>
        <end position="180"/>
    </location>
</feature>
<dbReference type="Gene3D" id="1.10.1740.10">
    <property type="match status" value="1"/>
</dbReference>
<evidence type="ECO:0000256" key="2">
    <source>
        <dbReference type="ARBA" id="ARBA00011344"/>
    </source>
</evidence>
<gene>
    <name evidence="9" type="ORF">SacglDRAFT_02428</name>
</gene>
<reference evidence="9 10" key="1">
    <citation type="submission" date="2011-09" db="EMBL/GenBank/DDBJ databases">
        <authorList>
            <consortium name="US DOE Joint Genome Institute (JGI-PGF)"/>
            <person name="Lucas S."/>
            <person name="Han J."/>
            <person name="Lapidus A."/>
            <person name="Cheng J.-F."/>
            <person name="Goodwin L."/>
            <person name="Pitluck S."/>
            <person name="Peters L."/>
            <person name="Land M.L."/>
            <person name="Hauser L."/>
            <person name="Brambilla E."/>
            <person name="Klenk H.-P."/>
            <person name="Woyke T.J."/>
        </authorList>
    </citation>
    <scope>NUCLEOTIDE SEQUENCE [LARGE SCALE GENOMIC DNA]</scope>
    <source>
        <strain evidence="9 10">K62</strain>
    </source>
</reference>
<dbReference type="InterPro" id="IPR013324">
    <property type="entry name" value="RNA_pol_sigma_r3/r4-like"/>
</dbReference>